<feature type="transmembrane region" description="Helical" evidence="1">
    <location>
        <begin position="236"/>
        <end position="261"/>
    </location>
</feature>
<keyword evidence="1" id="KW-1133">Transmembrane helix</keyword>
<dbReference type="AlphaFoldDB" id="A0A329TEH0"/>
<evidence type="ECO:0000256" key="1">
    <source>
        <dbReference type="SAM" id="Phobius"/>
    </source>
</evidence>
<proteinExistence type="predicted"/>
<comment type="caution">
    <text evidence="2">The sequence shown here is derived from an EMBL/GenBank/DDBJ whole genome shotgun (WGS) entry which is preliminary data.</text>
</comment>
<sequence length="268" mass="29176">MLKNLLKYEFRATARTYGGIYLALLAAAGLIGFSLRGDRVAAQSHVFEIGVTIYSLLVMALVIVTIVTVIQRFTKNLLGREGYLMHTLPVTEAQLVGSKLISSAVWLLASAVVGVVSLVVMFCVGADFTQLDFSNLWDDWAALRTSFEGDLLAILIWTALLCYARMLCTMLCIYAACMVGHLFRAHNGVASVGAFFLMSWGQGRVENLLNAGGFVRILMGSAGDTIVSEAANHSTLIFFAASFAITAVFGAVYFILTCWLMKNKLNLE</sequence>
<gene>
    <name evidence="2" type="ORF">C4N25_11940</name>
</gene>
<evidence type="ECO:0000313" key="2">
    <source>
        <dbReference type="EMBL" id="RAW48141.1"/>
    </source>
</evidence>
<accession>A0A329TEH0</accession>
<evidence type="ECO:0000313" key="3">
    <source>
        <dbReference type="Proteomes" id="UP000251634"/>
    </source>
</evidence>
<feature type="transmembrane region" description="Helical" evidence="1">
    <location>
        <begin position="20"/>
        <end position="37"/>
    </location>
</feature>
<reference evidence="2 3" key="1">
    <citation type="submission" date="2018-02" db="EMBL/GenBank/DDBJ databases">
        <title>Complete genome sequencing of Faecalibacterium prausnitzii strains isolated from the human gut.</title>
        <authorList>
            <person name="Fitzgerald B.C."/>
            <person name="Shkoporov A.N."/>
            <person name="Ross P.R."/>
            <person name="Hill C."/>
        </authorList>
    </citation>
    <scope>NUCLEOTIDE SEQUENCE [LARGE SCALE GENOMIC DNA]</scope>
    <source>
        <strain evidence="2 3">APC942/8-14-2</strain>
    </source>
</reference>
<dbReference type="Proteomes" id="UP000251634">
    <property type="component" value="Unassembled WGS sequence"/>
</dbReference>
<feature type="transmembrane region" description="Helical" evidence="1">
    <location>
        <begin position="49"/>
        <end position="70"/>
    </location>
</feature>
<dbReference type="RefSeq" id="WP_112116336.1">
    <property type="nucleotide sequence ID" value="NZ_PRKZ01000010.1"/>
</dbReference>
<feature type="transmembrane region" description="Helical" evidence="1">
    <location>
        <begin position="104"/>
        <end position="131"/>
    </location>
</feature>
<feature type="transmembrane region" description="Helical" evidence="1">
    <location>
        <begin position="182"/>
        <end position="200"/>
    </location>
</feature>
<keyword evidence="1" id="KW-0472">Membrane</keyword>
<keyword evidence="1" id="KW-0812">Transmembrane</keyword>
<name>A0A329TEH0_9FIRM</name>
<organism evidence="2 3">
    <name type="scientific">Faecalibacterium prausnitzii</name>
    <dbReference type="NCBI Taxonomy" id="853"/>
    <lineage>
        <taxon>Bacteria</taxon>
        <taxon>Bacillati</taxon>
        <taxon>Bacillota</taxon>
        <taxon>Clostridia</taxon>
        <taxon>Eubacteriales</taxon>
        <taxon>Oscillospiraceae</taxon>
        <taxon>Faecalibacterium</taxon>
    </lineage>
</organism>
<dbReference type="EMBL" id="PRKZ01000010">
    <property type="protein sequence ID" value="RAW48141.1"/>
    <property type="molecule type" value="Genomic_DNA"/>
</dbReference>
<feature type="transmembrane region" description="Helical" evidence="1">
    <location>
        <begin position="151"/>
        <end position="175"/>
    </location>
</feature>
<protein>
    <submittedName>
        <fullName evidence="2">Uncharacterized protein</fullName>
    </submittedName>
</protein>